<dbReference type="Gene3D" id="2.120.10.70">
    <property type="entry name" value="Fucose-specific lectin"/>
    <property type="match status" value="2"/>
</dbReference>
<comment type="caution">
    <text evidence="1">The sequence shown here is derived from an EMBL/GenBank/DDBJ whole genome shotgun (WGS) entry which is preliminary data.</text>
</comment>
<protein>
    <recommendedName>
        <fullName evidence="3">Exo-alpha-sialidase</fullName>
    </recommendedName>
</protein>
<proteinExistence type="predicted"/>
<dbReference type="EMBL" id="VYSA01000001">
    <property type="protein sequence ID" value="KAA9110199.1"/>
    <property type="molecule type" value="Genomic_DNA"/>
</dbReference>
<accession>A0A5J5J416</accession>
<evidence type="ECO:0000313" key="1">
    <source>
        <dbReference type="EMBL" id="KAA9110199.1"/>
    </source>
</evidence>
<evidence type="ECO:0008006" key="3">
    <source>
        <dbReference type="Google" id="ProtNLM"/>
    </source>
</evidence>
<gene>
    <name evidence="1" type="ORF">F6B43_00365</name>
</gene>
<dbReference type="RefSeq" id="WP_150447003.1">
    <property type="nucleotide sequence ID" value="NZ_VYSA01000001.1"/>
</dbReference>
<evidence type="ECO:0000313" key="2">
    <source>
        <dbReference type="Proteomes" id="UP000325827"/>
    </source>
</evidence>
<dbReference type="Proteomes" id="UP000325827">
    <property type="component" value="Unassembled WGS sequence"/>
</dbReference>
<keyword evidence="2" id="KW-1185">Reference proteome</keyword>
<dbReference type="SUPFAM" id="SSF89372">
    <property type="entry name" value="Fucose-specific lectin"/>
    <property type="match status" value="1"/>
</dbReference>
<dbReference type="OrthoDB" id="9798386at2"/>
<name>A0A5J5J416_9MICO</name>
<sequence>MGWTVHDLHADAHAPLAAGAATAYLLRTEGTRHIVYRASGTPDASAPGTSGHLWELYAGADGVWHPKDITDEADAPLASAPPTSYAFEDEGSQHVLYRTDDGRLHELYQDDGWHHSDLTDAAHIAPRVVGQAHGWASVPLAMQFVTFRMTDGHVHVLSRPSGDGADWSHAMVTAPHDPVCAGDPTGYAFQGAVYITYRDPDGSLYEISHSGSSGWSAPQSLWANLPTLPPAFPVMPRALGDAPSGFGDEAAGTRHVQFLADRGRICEYSFDGSAWSLTDLTDVAFTARFGLQGYPPVGYLFASAPHAPRATEHCIYVGASGDELWVQELWRFSGQDWSTGFSMQVGDLPGAPTAFADSDDGTQHIVFTDVDQRVMELRWTAPRIMRPPGGPIQIRPAPEA</sequence>
<organism evidence="1 2">
    <name type="scientific">Microbacterium rhizomatis</name>
    <dbReference type="NCBI Taxonomy" id="1631477"/>
    <lineage>
        <taxon>Bacteria</taxon>
        <taxon>Bacillati</taxon>
        <taxon>Actinomycetota</taxon>
        <taxon>Actinomycetes</taxon>
        <taxon>Micrococcales</taxon>
        <taxon>Microbacteriaceae</taxon>
        <taxon>Microbacterium</taxon>
    </lineage>
</organism>
<dbReference type="AlphaFoldDB" id="A0A5J5J416"/>
<reference evidence="2" key="1">
    <citation type="submission" date="2019-09" db="EMBL/GenBank/DDBJ databases">
        <title>Mumia zhuanghuii sp. nov. isolated from the intestinal contents of plateau pika (Ochotona curzoniae) in the Qinghai-Tibet plateau of China.</title>
        <authorList>
            <person name="Tian Z."/>
        </authorList>
    </citation>
    <scope>NUCLEOTIDE SEQUENCE [LARGE SCALE GENOMIC DNA]</scope>
    <source>
        <strain evidence="2">JCM 30598</strain>
    </source>
</reference>